<keyword evidence="6" id="KW-0406">Ion transport</keyword>
<feature type="transmembrane region" description="Helical" evidence="8">
    <location>
        <begin position="119"/>
        <end position="139"/>
    </location>
</feature>
<dbReference type="Proteomes" id="UP000463224">
    <property type="component" value="Unassembled WGS sequence"/>
</dbReference>
<keyword evidence="4 8" id="KW-0812">Transmembrane</keyword>
<dbReference type="GO" id="GO:0015297">
    <property type="term" value="F:antiporter activity"/>
    <property type="evidence" value="ECO:0007669"/>
    <property type="project" value="UniProtKB-KW"/>
</dbReference>
<feature type="transmembrane region" description="Helical" evidence="8">
    <location>
        <begin position="371"/>
        <end position="394"/>
    </location>
</feature>
<sequence length="415" mass="43254">MSSELVVGLLFLVAAYALLSRVLEVRLITLPMVFTATGLVVGLAGAEIVPMHGGREVVHMVAEVTLVLVLFSDASRISLRALSGGFAIPVRMLLIGMPLTVLFGTLIAKWVSPDQSWALAMLVAAILTPTDAALSQPVVTSDAVPGPIRRGINVESGLNDGLALPIVLIAATLAAGAGTIDAAQQPGGLAAFALKQVVLGPLVGVAIGFGAARLLDVAIRVGTLSEVYQGIFFLSIAFIAYFGAELVGGNGFIAAFTGGLAFGNSLRASARFIEEFMEGEGRLLTMLTFLIFGAVLAPLGFQHASLKTVALAILFLTVVRMLPIWLSLAGSGLGNYEKLFLGWFGPRGLASILFVLYVLEQFNVPGRDELIACVVLTVLISIVAHGLTASPLAARFAGRTEAGRGEPAEKVPGDH</sequence>
<dbReference type="InterPro" id="IPR006153">
    <property type="entry name" value="Cation/H_exchanger_TM"/>
</dbReference>
<gene>
    <name evidence="10" type="ORF">GN330_12465</name>
</gene>
<reference evidence="10 11" key="1">
    <citation type="submission" date="2019-12" db="EMBL/GenBank/DDBJ databases">
        <title>Nitratireductor arenosus sp. nov., Isolated from sea sand, Jeju island, South Korea.</title>
        <authorList>
            <person name="Kim W."/>
        </authorList>
    </citation>
    <scope>NUCLEOTIDE SEQUENCE [LARGE SCALE GENOMIC DNA]</scope>
    <source>
        <strain evidence="10 11">CAU 1489</strain>
    </source>
</reference>
<keyword evidence="5 8" id="KW-1133">Transmembrane helix</keyword>
<feature type="transmembrane region" description="Helical" evidence="8">
    <location>
        <begin position="162"/>
        <end position="180"/>
    </location>
</feature>
<accession>A0A844QDI2</accession>
<evidence type="ECO:0000256" key="1">
    <source>
        <dbReference type="ARBA" id="ARBA00004651"/>
    </source>
</evidence>
<keyword evidence="2" id="KW-0813">Transport</keyword>
<comment type="caution">
    <text evidence="10">The sequence shown here is derived from an EMBL/GenBank/DDBJ whole genome shotgun (WGS) entry which is preliminary data.</text>
</comment>
<evidence type="ECO:0000256" key="5">
    <source>
        <dbReference type="ARBA" id="ARBA00022989"/>
    </source>
</evidence>
<feature type="transmembrane region" description="Helical" evidence="8">
    <location>
        <begin position="86"/>
        <end position="107"/>
    </location>
</feature>
<evidence type="ECO:0000256" key="3">
    <source>
        <dbReference type="ARBA" id="ARBA00022449"/>
    </source>
</evidence>
<feature type="transmembrane region" description="Helical" evidence="8">
    <location>
        <begin position="282"/>
        <end position="301"/>
    </location>
</feature>
<dbReference type="EMBL" id="WPHG01000003">
    <property type="protein sequence ID" value="MVA98056.1"/>
    <property type="molecule type" value="Genomic_DNA"/>
</dbReference>
<evidence type="ECO:0000256" key="6">
    <source>
        <dbReference type="ARBA" id="ARBA00023065"/>
    </source>
</evidence>
<feature type="domain" description="Cation/H+ exchanger transmembrane" evidence="9">
    <location>
        <begin position="14"/>
        <end position="393"/>
    </location>
</feature>
<evidence type="ECO:0000256" key="4">
    <source>
        <dbReference type="ARBA" id="ARBA00022692"/>
    </source>
</evidence>
<evidence type="ECO:0000313" key="11">
    <source>
        <dbReference type="Proteomes" id="UP000463224"/>
    </source>
</evidence>
<keyword evidence="11" id="KW-1185">Reference proteome</keyword>
<feature type="transmembrane region" description="Helical" evidence="8">
    <location>
        <begin position="227"/>
        <end position="244"/>
    </location>
</feature>
<evidence type="ECO:0000256" key="2">
    <source>
        <dbReference type="ARBA" id="ARBA00022448"/>
    </source>
</evidence>
<comment type="subcellular location">
    <subcellularLocation>
        <location evidence="1">Cell membrane</location>
        <topology evidence="1">Multi-pass membrane protein</topology>
    </subcellularLocation>
</comment>
<dbReference type="GO" id="GO:1902600">
    <property type="term" value="P:proton transmembrane transport"/>
    <property type="evidence" value="ECO:0007669"/>
    <property type="project" value="InterPro"/>
</dbReference>
<keyword evidence="3" id="KW-0050">Antiport</keyword>
<evidence type="ECO:0000259" key="9">
    <source>
        <dbReference type="Pfam" id="PF00999"/>
    </source>
</evidence>
<evidence type="ECO:0000256" key="8">
    <source>
        <dbReference type="SAM" id="Phobius"/>
    </source>
</evidence>
<protein>
    <submittedName>
        <fullName evidence="10">Sodium:proton antiporter</fullName>
    </submittedName>
</protein>
<feature type="transmembrane region" description="Helical" evidence="8">
    <location>
        <begin position="192"/>
        <end position="215"/>
    </location>
</feature>
<dbReference type="Pfam" id="PF00999">
    <property type="entry name" value="Na_H_Exchanger"/>
    <property type="match status" value="1"/>
</dbReference>
<evidence type="ECO:0000313" key="10">
    <source>
        <dbReference type="EMBL" id="MVA98056.1"/>
    </source>
</evidence>
<feature type="transmembrane region" description="Helical" evidence="8">
    <location>
        <begin position="27"/>
        <end position="45"/>
    </location>
</feature>
<dbReference type="PANTHER" id="PTHR32507:SF8">
    <property type="entry name" value="CNH1P"/>
    <property type="match status" value="1"/>
</dbReference>
<dbReference type="PANTHER" id="PTHR32507">
    <property type="entry name" value="NA(+)/H(+) ANTIPORTER 1"/>
    <property type="match status" value="1"/>
</dbReference>
<proteinExistence type="predicted"/>
<name>A0A844QDI2_9HYPH</name>
<evidence type="ECO:0000256" key="7">
    <source>
        <dbReference type="ARBA" id="ARBA00023136"/>
    </source>
</evidence>
<organism evidence="10 11">
    <name type="scientific">Nitratireductor arenosus</name>
    <dbReference type="NCBI Taxonomy" id="2682096"/>
    <lineage>
        <taxon>Bacteria</taxon>
        <taxon>Pseudomonadati</taxon>
        <taxon>Pseudomonadota</taxon>
        <taxon>Alphaproteobacteria</taxon>
        <taxon>Hyphomicrobiales</taxon>
        <taxon>Phyllobacteriaceae</taxon>
        <taxon>Nitratireductor</taxon>
    </lineage>
</organism>
<feature type="transmembrane region" description="Helical" evidence="8">
    <location>
        <begin position="340"/>
        <end position="359"/>
    </location>
</feature>
<feature type="transmembrane region" description="Helical" evidence="8">
    <location>
        <begin position="57"/>
        <end position="74"/>
    </location>
</feature>
<feature type="transmembrane region" description="Helical" evidence="8">
    <location>
        <begin position="308"/>
        <end position="328"/>
    </location>
</feature>
<dbReference type="AlphaFoldDB" id="A0A844QDI2"/>
<dbReference type="GO" id="GO:0005886">
    <property type="term" value="C:plasma membrane"/>
    <property type="evidence" value="ECO:0007669"/>
    <property type="project" value="UniProtKB-SubCell"/>
</dbReference>
<dbReference type="RefSeq" id="WP_156713039.1">
    <property type="nucleotide sequence ID" value="NZ_WPHG01000003.1"/>
</dbReference>
<keyword evidence="7 8" id="KW-0472">Membrane</keyword>